<evidence type="ECO:0000256" key="1">
    <source>
        <dbReference type="SAM" id="Coils"/>
    </source>
</evidence>
<keyword evidence="1" id="KW-0175">Coiled coil</keyword>
<sequence length="189" mass="21070">MWSALHHSNAAMANLRRDLEAQRGNVSTLRPMNDFIREQLKISEATKDHLEQILAETQGQLETEQVERTRVQDELDSLPLWRALDESEVALTAVRTSIGAMRVQISVLQGDNGVLQAEVDLVHDALESNASWLNREGFPVVTALHQVNQVMDSLGARARAVLEEHDEGDPALSTALGRFCRETCIRLGH</sequence>
<dbReference type="EMBL" id="OIVN01003005">
    <property type="protein sequence ID" value="SPD08147.1"/>
    <property type="molecule type" value="Genomic_DNA"/>
</dbReference>
<organism evidence="2">
    <name type="scientific">Fagus sylvatica</name>
    <name type="common">Beechnut</name>
    <dbReference type="NCBI Taxonomy" id="28930"/>
    <lineage>
        <taxon>Eukaryota</taxon>
        <taxon>Viridiplantae</taxon>
        <taxon>Streptophyta</taxon>
        <taxon>Embryophyta</taxon>
        <taxon>Tracheophyta</taxon>
        <taxon>Spermatophyta</taxon>
        <taxon>Magnoliopsida</taxon>
        <taxon>eudicotyledons</taxon>
        <taxon>Gunneridae</taxon>
        <taxon>Pentapetalae</taxon>
        <taxon>rosids</taxon>
        <taxon>fabids</taxon>
        <taxon>Fagales</taxon>
        <taxon>Fagaceae</taxon>
        <taxon>Fagus</taxon>
    </lineage>
</organism>
<gene>
    <name evidence="2" type="ORF">FSB_LOCUS36029</name>
</gene>
<proteinExistence type="predicted"/>
<evidence type="ECO:0000313" key="2">
    <source>
        <dbReference type="EMBL" id="SPD08147.1"/>
    </source>
</evidence>
<name>A0A2N9H0V2_FAGSY</name>
<feature type="coiled-coil region" evidence="1">
    <location>
        <begin position="47"/>
        <end position="74"/>
    </location>
</feature>
<reference evidence="2" key="1">
    <citation type="submission" date="2018-02" db="EMBL/GenBank/DDBJ databases">
        <authorList>
            <person name="Cohen D.B."/>
            <person name="Kent A.D."/>
        </authorList>
    </citation>
    <scope>NUCLEOTIDE SEQUENCE</scope>
</reference>
<protein>
    <submittedName>
        <fullName evidence="2">Uncharacterized protein</fullName>
    </submittedName>
</protein>
<accession>A0A2N9H0V2</accession>
<dbReference type="AlphaFoldDB" id="A0A2N9H0V2"/>